<dbReference type="Pfam" id="PF13715">
    <property type="entry name" value="CarbopepD_reg_2"/>
    <property type="match status" value="1"/>
</dbReference>
<keyword evidence="6 8" id="KW-0472">Membrane</keyword>
<dbReference type="Gene3D" id="2.170.130.10">
    <property type="entry name" value="TonB-dependent receptor, plug domain"/>
    <property type="match status" value="1"/>
</dbReference>
<reference evidence="13 14" key="1">
    <citation type="submission" date="2014-11" db="EMBL/GenBank/DDBJ databases">
        <title>Tamlana sedimentorum sp. nov., isolated from shallow sand sediments of the Sea of Japan.</title>
        <authorList>
            <person name="Romanenko L.A."/>
        </authorList>
    </citation>
    <scope>NUCLEOTIDE SEQUENCE [LARGE SCALE GENOMIC DNA]</scope>
    <source>
        <strain evidence="13 14">JCM 19808</strain>
    </source>
</reference>
<feature type="chain" id="PRO_5002325462" evidence="10">
    <location>
        <begin position="21"/>
        <end position="1019"/>
    </location>
</feature>
<dbReference type="Gene3D" id="2.60.40.1120">
    <property type="entry name" value="Carboxypeptidase-like, regulatory domain"/>
    <property type="match status" value="1"/>
</dbReference>
<dbReference type="AlphaFoldDB" id="A0A0D7VYV9"/>
<accession>A0A0D7VYV9</accession>
<keyword evidence="7 8" id="KW-0998">Cell outer membrane</keyword>
<dbReference type="STRING" id="1435349.PW52_16470"/>
<dbReference type="SUPFAM" id="SSF49464">
    <property type="entry name" value="Carboxypeptidase regulatory domain-like"/>
    <property type="match status" value="1"/>
</dbReference>
<keyword evidence="10" id="KW-0732">Signal</keyword>
<dbReference type="Proteomes" id="UP000032578">
    <property type="component" value="Unassembled WGS sequence"/>
</dbReference>
<proteinExistence type="inferred from homology"/>
<dbReference type="Pfam" id="PF00593">
    <property type="entry name" value="TonB_dep_Rec_b-barrel"/>
    <property type="match status" value="1"/>
</dbReference>
<dbReference type="InterPro" id="IPR012910">
    <property type="entry name" value="Plug_dom"/>
</dbReference>
<comment type="caution">
    <text evidence="13">The sequence shown here is derived from an EMBL/GenBank/DDBJ whole genome shotgun (WGS) entry which is preliminary data.</text>
</comment>
<dbReference type="GO" id="GO:0009279">
    <property type="term" value="C:cell outer membrane"/>
    <property type="evidence" value="ECO:0007669"/>
    <property type="project" value="UniProtKB-SubCell"/>
</dbReference>
<evidence type="ECO:0000256" key="7">
    <source>
        <dbReference type="ARBA" id="ARBA00023237"/>
    </source>
</evidence>
<evidence type="ECO:0000313" key="13">
    <source>
        <dbReference type="EMBL" id="KJD31633.1"/>
    </source>
</evidence>
<evidence type="ECO:0000256" key="4">
    <source>
        <dbReference type="ARBA" id="ARBA00022692"/>
    </source>
</evidence>
<evidence type="ECO:0000256" key="6">
    <source>
        <dbReference type="ARBA" id="ARBA00023136"/>
    </source>
</evidence>
<evidence type="ECO:0000256" key="10">
    <source>
        <dbReference type="SAM" id="SignalP"/>
    </source>
</evidence>
<feature type="domain" description="TonB-dependent receptor-like beta-barrel" evidence="11">
    <location>
        <begin position="374"/>
        <end position="968"/>
    </location>
</feature>
<evidence type="ECO:0000259" key="11">
    <source>
        <dbReference type="Pfam" id="PF00593"/>
    </source>
</evidence>
<keyword evidence="3 8" id="KW-1134">Transmembrane beta strand</keyword>
<protein>
    <submittedName>
        <fullName evidence="13">TonB-dependent receptor</fullName>
    </submittedName>
</protein>
<evidence type="ECO:0000256" key="3">
    <source>
        <dbReference type="ARBA" id="ARBA00022452"/>
    </source>
</evidence>
<comment type="similarity">
    <text evidence="8 9">Belongs to the TonB-dependent receptor family.</text>
</comment>
<keyword evidence="14" id="KW-1185">Reference proteome</keyword>
<dbReference type="InterPro" id="IPR037066">
    <property type="entry name" value="Plug_dom_sf"/>
</dbReference>
<keyword evidence="5 9" id="KW-0798">TonB box</keyword>
<evidence type="ECO:0000256" key="8">
    <source>
        <dbReference type="PROSITE-ProRule" id="PRU01360"/>
    </source>
</evidence>
<feature type="signal peptide" evidence="10">
    <location>
        <begin position="1"/>
        <end position="20"/>
    </location>
</feature>
<gene>
    <name evidence="13" type="ORF">PW52_16470</name>
</gene>
<keyword evidence="4 8" id="KW-0812">Transmembrane</keyword>
<dbReference type="PATRIC" id="fig|1435349.4.peg.1720"/>
<evidence type="ECO:0000256" key="2">
    <source>
        <dbReference type="ARBA" id="ARBA00022448"/>
    </source>
</evidence>
<dbReference type="Gene3D" id="2.40.170.20">
    <property type="entry name" value="TonB-dependent receptor, beta-barrel domain"/>
    <property type="match status" value="1"/>
</dbReference>
<dbReference type="NCBIfam" id="TIGR04057">
    <property type="entry name" value="SusC_RagA_signa"/>
    <property type="match status" value="1"/>
</dbReference>
<evidence type="ECO:0000256" key="9">
    <source>
        <dbReference type="RuleBase" id="RU003357"/>
    </source>
</evidence>
<dbReference type="SUPFAM" id="SSF56935">
    <property type="entry name" value="Porins"/>
    <property type="match status" value="1"/>
</dbReference>
<feature type="domain" description="TonB-dependent receptor plug" evidence="12">
    <location>
        <begin position="115"/>
        <end position="220"/>
    </location>
</feature>
<sequence length="1019" mass="110751">MNLKIKLTLLTLFSSVMLFAQSGITIKGTVVSATDNVPIPGVNVIVQNSTNGTTTDFDGNYQISVKKGDVIQFSYIGFVTKSITIGDQSTLNVSLSEDLAELEEIVVVGYGARKKSDLTGSVSAVKADELTAFPVLDAEQALQGRAAGVNVQSNNGGEPGAPISVRIRGNTSINASSAPLIVVDGFVGASMPQPGDIQSIQVLKDASATAIYGSQGANGVVMVTTKKGRSGKINIEVNSNYSIQSTANKLDLLNADDFTDYQNAVRQNVALTNGNTPTPYVRGDFDTDWQDLIYRTGNTQNHQLSVSGGSEKMKFYLSGTYFQQDGVLINSDYERVSVLANLDAQVTDKLQLGANLTTNVSQKAGVTTQSNGSVTVGGDDVVSLAMRFDPNKGIYDANGNFSTNDLIGDPVDNPWAVATQRDDDTEIENFRANFFANYDILEGLTFKTTFGLSSRNTFRGIYMPRTLIVTASGVNGRAIIDEDKTNSVLTESYLTYNKEIGKGILTLLGGYSFQKTTNKGSYSEGTGTIRDSFSYYGLYTATNLINGEGGDIYFNEREIQSFFGRVNFDYDDKYLFTATVRRDGSSSFAANEKYATFPSAALGWKVSNEDFLKDNNVISNLKLRGSYGVTGTQSIPAYQSLAILSSLYASSNGETVAAVTPFQNANPNLKWESSYQTNVGLDLGLLNNAISLSLDYYNIDTKDVLMVDNSIPDYFGLLNSNIITNAGEINNKGFEISLNTRNISKEDFSWTTDFVFSKNKNTATKLINGDDYFRNGAPSYFSVNNTSLLREGEEVGLFWGFDYAGVYQGGDLPAGTATLPNGVAGDPLFYDIDESGDITNDDRTIIGNPNPDFTWGLTNTFTYKNIDLNIFFQGSEGGQIFNMTNVQLNNGDANTTYDYYNSAWTATNTNTNQPRVGNNSSREMSSRFVEDGSYVRLKNLAIGYTFDTSIIEKLGMERLRLSVSGQNLLTFTDYSGLDPEVNYFGSAGDNNTSSNTVKGFDFGNYPTVRSFTFSLSAKF</sequence>
<evidence type="ECO:0000256" key="1">
    <source>
        <dbReference type="ARBA" id="ARBA00004571"/>
    </source>
</evidence>
<dbReference type="InterPro" id="IPR023996">
    <property type="entry name" value="TonB-dep_OMP_SusC/RagA"/>
</dbReference>
<evidence type="ECO:0000313" key="14">
    <source>
        <dbReference type="Proteomes" id="UP000032578"/>
    </source>
</evidence>
<keyword evidence="13" id="KW-0675">Receptor</keyword>
<dbReference type="NCBIfam" id="TIGR04056">
    <property type="entry name" value="OMP_RagA_SusC"/>
    <property type="match status" value="1"/>
</dbReference>
<dbReference type="OrthoDB" id="9768177at2"/>
<comment type="subcellular location">
    <subcellularLocation>
        <location evidence="1 8">Cell outer membrane</location>
        <topology evidence="1 8">Multi-pass membrane protein</topology>
    </subcellularLocation>
</comment>
<dbReference type="InterPro" id="IPR036942">
    <property type="entry name" value="Beta-barrel_TonB_sf"/>
</dbReference>
<dbReference type="InterPro" id="IPR008969">
    <property type="entry name" value="CarboxyPept-like_regulatory"/>
</dbReference>
<dbReference type="InterPro" id="IPR023997">
    <property type="entry name" value="TonB-dep_OMP_SusC/RagA_CS"/>
</dbReference>
<name>A0A0D7VYV9_9FLAO</name>
<dbReference type="PROSITE" id="PS52016">
    <property type="entry name" value="TONB_DEPENDENT_REC_3"/>
    <property type="match status" value="1"/>
</dbReference>
<evidence type="ECO:0000259" key="12">
    <source>
        <dbReference type="Pfam" id="PF07715"/>
    </source>
</evidence>
<dbReference type="EMBL" id="JTDW01000025">
    <property type="protein sequence ID" value="KJD31633.1"/>
    <property type="molecule type" value="Genomic_DNA"/>
</dbReference>
<evidence type="ECO:0000256" key="5">
    <source>
        <dbReference type="ARBA" id="ARBA00023077"/>
    </source>
</evidence>
<dbReference type="Pfam" id="PF07715">
    <property type="entry name" value="Plug"/>
    <property type="match status" value="1"/>
</dbReference>
<dbReference type="InterPro" id="IPR039426">
    <property type="entry name" value="TonB-dep_rcpt-like"/>
</dbReference>
<dbReference type="InterPro" id="IPR000531">
    <property type="entry name" value="Beta-barrel_TonB"/>
</dbReference>
<dbReference type="RefSeq" id="WP_044634082.1">
    <property type="nucleotide sequence ID" value="NZ_JTDW01000025.1"/>
</dbReference>
<keyword evidence="2 8" id="KW-0813">Transport</keyword>
<organism evidence="13 14">
    <name type="scientific">Neotamlana sedimentorum</name>
    <dbReference type="NCBI Taxonomy" id="1435349"/>
    <lineage>
        <taxon>Bacteria</taxon>
        <taxon>Pseudomonadati</taxon>
        <taxon>Bacteroidota</taxon>
        <taxon>Flavobacteriia</taxon>
        <taxon>Flavobacteriales</taxon>
        <taxon>Flavobacteriaceae</taxon>
        <taxon>Neotamlana</taxon>
    </lineage>
</organism>